<organism evidence="1 2">
    <name type="scientific">Popillia japonica</name>
    <name type="common">Japanese beetle</name>
    <dbReference type="NCBI Taxonomy" id="7064"/>
    <lineage>
        <taxon>Eukaryota</taxon>
        <taxon>Metazoa</taxon>
        <taxon>Ecdysozoa</taxon>
        <taxon>Arthropoda</taxon>
        <taxon>Hexapoda</taxon>
        <taxon>Insecta</taxon>
        <taxon>Pterygota</taxon>
        <taxon>Neoptera</taxon>
        <taxon>Endopterygota</taxon>
        <taxon>Coleoptera</taxon>
        <taxon>Polyphaga</taxon>
        <taxon>Scarabaeiformia</taxon>
        <taxon>Scarabaeidae</taxon>
        <taxon>Rutelinae</taxon>
        <taxon>Popillia</taxon>
    </lineage>
</organism>
<proteinExistence type="predicted"/>
<dbReference type="Proteomes" id="UP001458880">
    <property type="component" value="Unassembled WGS sequence"/>
</dbReference>
<reference evidence="1 2" key="1">
    <citation type="journal article" date="2024" name="BMC Genomics">
        <title>De novo assembly and annotation of Popillia japonica's genome with initial clues to its potential as an invasive pest.</title>
        <authorList>
            <person name="Cucini C."/>
            <person name="Boschi S."/>
            <person name="Funari R."/>
            <person name="Cardaioli E."/>
            <person name="Iannotti N."/>
            <person name="Marturano G."/>
            <person name="Paoli F."/>
            <person name="Bruttini M."/>
            <person name="Carapelli A."/>
            <person name="Frati F."/>
            <person name="Nardi F."/>
        </authorList>
    </citation>
    <scope>NUCLEOTIDE SEQUENCE [LARGE SCALE GENOMIC DNA]</scope>
    <source>
        <strain evidence="1">DMR45628</strain>
    </source>
</reference>
<protein>
    <submittedName>
        <fullName evidence="1">Uncharacterized protein</fullName>
    </submittedName>
</protein>
<comment type="caution">
    <text evidence="1">The sequence shown here is derived from an EMBL/GenBank/DDBJ whole genome shotgun (WGS) entry which is preliminary data.</text>
</comment>
<gene>
    <name evidence="1" type="ORF">QE152_g5502</name>
</gene>
<name>A0AAW1MIH2_POPJA</name>
<dbReference type="EMBL" id="JASPKY010000033">
    <property type="protein sequence ID" value="KAK9747186.1"/>
    <property type="molecule type" value="Genomic_DNA"/>
</dbReference>
<keyword evidence="2" id="KW-1185">Reference proteome</keyword>
<evidence type="ECO:0000313" key="1">
    <source>
        <dbReference type="EMBL" id="KAK9747186.1"/>
    </source>
</evidence>
<evidence type="ECO:0000313" key="2">
    <source>
        <dbReference type="Proteomes" id="UP001458880"/>
    </source>
</evidence>
<accession>A0AAW1MIH2</accession>
<dbReference type="AlphaFoldDB" id="A0AAW1MIH2"/>
<sequence length="117" mass="13231">MHPLESQKLDHTQRGVIKCVFVVENPSSCDVGMHPIAQFIVEPTPYRPPRGCRCAIYSEYFEVIDMVNGLSRWNQLPIDHPAAVEEANEYGFDLGLALGSFDDSHCWLWRFVAGSYG</sequence>